<comment type="subcellular location">
    <subcellularLocation>
        <location evidence="1">Membrane</location>
        <topology evidence="1">Multi-pass membrane protein</topology>
    </subcellularLocation>
</comment>
<dbReference type="GO" id="GO:0005886">
    <property type="term" value="C:plasma membrane"/>
    <property type="evidence" value="ECO:0007669"/>
    <property type="project" value="TreeGrafter"/>
</dbReference>
<dbReference type="GO" id="GO:0006813">
    <property type="term" value="P:potassium ion transport"/>
    <property type="evidence" value="ECO:0007669"/>
    <property type="project" value="UniProtKB-KW"/>
</dbReference>
<evidence type="ECO:0000256" key="10">
    <source>
        <dbReference type="SAM" id="Phobius"/>
    </source>
</evidence>
<dbReference type="RefSeq" id="WP_133290720.1">
    <property type="nucleotide sequence ID" value="NZ_SMSJ01000037.1"/>
</dbReference>
<evidence type="ECO:0000256" key="2">
    <source>
        <dbReference type="ARBA" id="ARBA00022448"/>
    </source>
</evidence>
<dbReference type="InterPro" id="IPR003148">
    <property type="entry name" value="RCK_N"/>
</dbReference>
<dbReference type="OrthoDB" id="9781411at2"/>
<keyword evidence="5 10" id="KW-0812">Transmembrane</keyword>
<feature type="transmembrane region" description="Helical" evidence="10">
    <location>
        <begin position="21"/>
        <end position="54"/>
    </location>
</feature>
<name>A0A4R5QBK5_9PROT</name>
<keyword evidence="3" id="KW-0050">Antiport</keyword>
<evidence type="ECO:0000256" key="1">
    <source>
        <dbReference type="ARBA" id="ARBA00004141"/>
    </source>
</evidence>
<dbReference type="GO" id="GO:0015297">
    <property type="term" value="F:antiporter activity"/>
    <property type="evidence" value="ECO:0007669"/>
    <property type="project" value="UniProtKB-KW"/>
</dbReference>
<evidence type="ECO:0000256" key="5">
    <source>
        <dbReference type="ARBA" id="ARBA00022692"/>
    </source>
</evidence>
<evidence type="ECO:0000256" key="8">
    <source>
        <dbReference type="ARBA" id="ARBA00023065"/>
    </source>
</evidence>
<keyword evidence="7 10" id="KW-1133">Transmembrane helix</keyword>
<evidence type="ECO:0000259" key="11">
    <source>
        <dbReference type="PROSITE" id="PS51201"/>
    </source>
</evidence>
<feature type="domain" description="RCK N-terminal" evidence="11">
    <location>
        <begin position="213"/>
        <end position="330"/>
    </location>
</feature>
<dbReference type="Pfam" id="PF00999">
    <property type="entry name" value="Na_H_Exchanger"/>
    <property type="match status" value="1"/>
</dbReference>
<dbReference type="PANTHER" id="PTHR46157">
    <property type="entry name" value="K(+) EFFLUX ANTIPORTER 3, CHLOROPLASTIC"/>
    <property type="match status" value="1"/>
</dbReference>
<keyword evidence="8" id="KW-0406">Ion transport</keyword>
<keyword evidence="6" id="KW-0630">Potassium</keyword>
<evidence type="ECO:0000256" key="9">
    <source>
        <dbReference type="ARBA" id="ARBA00023136"/>
    </source>
</evidence>
<dbReference type="GO" id="GO:1902600">
    <property type="term" value="P:proton transmembrane transport"/>
    <property type="evidence" value="ECO:0007669"/>
    <property type="project" value="InterPro"/>
</dbReference>
<reference evidence="12 13" key="1">
    <citation type="journal article" date="2016" name="J. Microbiol.">
        <title>Dankookia rubra gen. nov., sp. nov., an alphaproteobacterium isolated from sediment of a shallow stream.</title>
        <authorList>
            <person name="Kim W.H."/>
            <person name="Kim D.H."/>
            <person name="Kang K."/>
            <person name="Ahn T.Y."/>
        </authorList>
    </citation>
    <scope>NUCLEOTIDE SEQUENCE [LARGE SCALE GENOMIC DNA]</scope>
    <source>
        <strain evidence="12 13">JCM30602</strain>
    </source>
</reference>
<feature type="transmembrane region" description="Helical" evidence="10">
    <location>
        <begin position="100"/>
        <end position="121"/>
    </location>
</feature>
<dbReference type="InterPro" id="IPR006153">
    <property type="entry name" value="Cation/H_exchanger_TM"/>
</dbReference>
<comment type="caution">
    <text evidence="12">The sequence shown here is derived from an EMBL/GenBank/DDBJ whole genome shotgun (WGS) entry which is preliminary data.</text>
</comment>
<sequence>MIPTAVGCLIEPCRTPHSAELFLLATLSVVLSAAYVAGEIGLSLPVGAFFIGMLIGESDFRHQVEEEIRPFRDALLGLFFLTVGMGIDLGATAARPFLTLIATLLLVALKTLVMFGLGLAAGLGAASALRAGLVLAHGGEFALLIVGQGLAAGLLEPAAAQLAFSAIALSLALAPALIQWNARLAALLVDSSVESGRLARAEPEVARAGEALSDHVILCGCGRVGRPVAAALESSGMPYLALEVDLSRLRRAQRQGHRVVFGDATRHGILRAAGLGRARAVVVTISDARAVERLLRRIRHDRPELPVLVSTDEDAALGPLVEAGATCILPENLAAGLALAAQALATLGLAPHEVEARIAAARAELNPELRDLPP</sequence>
<evidence type="ECO:0000313" key="12">
    <source>
        <dbReference type="EMBL" id="TDH60480.1"/>
    </source>
</evidence>
<evidence type="ECO:0000313" key="13">
    <source>
        <dbReference type="Proteomes" id="UP000295096"/>
    </source>
</evidence>
<evidence type="ECO:0000256" key="6">
    <source>
        <dbReference type="ARBA" id="ARBA00022958"/>
    </source>
</evidence>
<dbReference type="PROSITE" id="PS51201">
    <property type="entry name" value="RCK_N"/>
    <property type="match status" value="1"/>
</dbReference>
<keyword evidence="2" id="KW-0813">Transport</keyword>
<feature type="transmembrane region" description="Helical" evidence="10">
    <location>
        <begin position="158"/>
        <end position="178"/>
    </location>
</feature>
<dbReference type="Pfam" id="PF02254">
    <property type="entry name" value="TrkA_N"/>
    <property type="match status" value="1"/>
</dbReference>
<evidence type="ECO:0000256" key="3">
    <source>
        <dbReference type="ARBA" id="ARBA00022449"/>
    </source>
</evidence>
<dbReference type="AlphaFoldDB" id="A0A4R5QBK5"/>
<feature type="transmembrane region" description="Helical" evidence="10">
    <location>
        <begin position="133"/>
        <end position="152"/>
    </location>
</feature>
<dbReference type="InterPro" id="IPR038770">
    <property type="entry name" value="Na+/solute_symporter_sf"/>
</dbReference>
<proteinExistence type="predicted"/>
<feature type="transmembrane region" description="Helical" evidence="10">
    <location>
        <begin position="75"/>
        <end position="94"/>
    </location>
</feature>
<evidence type="ECO:0000256" key="4">
    <source>
        <dbReference type="ARBA" id="ARBA00022538"/>
    </source>
</evidence>
<dbReference type="Proteomes" id="UP000295096">
    <property type="component" value="Unassembled WGS sequence"/>
</dbReference>
<dbReference type="Gene3D" id="1.20.1530.20">
    <property type="match status" value="1"/>
</dbReference>
<keyword evidence="9 10" id="KW-0472">Membrane</keyword>
<dbReference type="SUPFAM" id="SSF51735">
    <property type="entry name" value="NAD(P)-binding Rossmann-fold domains"/>
    <property type="match status" value="1"/>
</dbReference>
<accession>A0A4R5QBK5</accession>
<organism evidence="12 13">
    <name type="scientific">Dankookia rubra</name>
    <dbReference type="NCBI Taxonomy" id="1442381"/>
    <lineage>
        <taxon>Bacteria</taxon>
        <taxon>Pseudomonadati</taxon>
        <taxon>Pseudomonadota</taxon>
        <taxon>Alphaproteobacteria</taxon>
        <taxon>Acetobacterales</taxon>
        <taxon>Roseomonadaceae</taxon>
        <taxon>Dankookia</taxon>
    </lineage>
</organism>
<dbReference type="PANTHER" id="PTHR46157:SF4">
    <property type="entry name" value="K(+) EFFLUX ANTIPORTER 3, CHLOROPLASTIC"/>
    <property type="match status" value="1"/>
</dbReference>
<keyword evidence="13" id="KW-1185">Reference proteome</keyword>
<gene>
    <name evidence="12" type="ORF">E2C06_21795</name>
</gene>
<dbReference type="Gene3D" id="3.40.50.720">
    <property type="entry name" value="NAD(P)-binding Rossmann-like Domain"/>
    <property type="match status" value="1"/>
</dbReference>
<evidence type="ECO:0000256" key="7">
    <source>
        <dbReference type="ARBA" id="ARBA00022989"/>
    </source>
</evidence>
<dbReference type="InterPro" id="IPR036291">
    <property type="entry name" value="NAD(P)-bd_dom_sf"/>
</dbReference>
<dbReference type="EMBL" id="SMSJ01000037">
    <property type="protein sequence ID" value="TDH60480.1"/>
    <property type="molecule type" value="Genomic_DNA"/>
</dbReference>
<keyword evidence="4" id="KW-0633">Potassium transport</keyword>
<protein>
    <submittedName>
        <fullName evidence="12">Sodium:proton exchanger</fullName>
    </submittedName>
</protein>